<evidence type="ECO:0000256" key="1">
    <source>
        <dbReference type="SAM" id="MobiDB-lite"/>
    </source>
</evidence>
<evidence type="ECO:0000313" key="3">
    <source>
        <dbReference type="Proteomes" id="UP000245207"/>
    </source>
</evidence>
<feature type="region of interest" description="Disordered" evidence="1">
    <location>
        <begin position="1"/>
        <end position="28"/>
    </location>
</feature>
<dbReference type="PANTHER" id="PTHR36617:SF5">
    <property type="entry name" value="OS05G0421675 PROTEIN"/>
    <property type="match status" value="1"/>
</dbReference>
<feature type="compositionally biased region" description="Basic and acidic residues" evidence="1">
    <location>
        <begin position="17"/>
        <end position="26"/>
    </location>
</feature>
<dbReference type="EMBL" id="PKPP01000968">
    <property type="protein sequence ID" value="PWA86904.1"/>
    <property type="molecule type" value="Genomic_DNA"/>
</dbReference>
<gene>
    <name evidence="2" type="ORF">CTI12_AA135150</name>
</gene>
<dbReference type="AlphaFoldDB" id="A0A2U1PMB8"/>
<protein>
    <submittedName>
        <fullName evidence="2">Uncharacterized protein</fullName>
    </submittedName>
</protein>
<evidence type="ECO:0000313" key="2">
    <source>
        <dbReference type="EMBL" id="PWA86904.1"/>
    </source>
</evidence>
<organism evidence="2 3">
    <name type="scientific">Artemisia annua</name>
    <name type="common">Sweet wormwood</name>
    <dbReference type="NCBI Taxonomy" id="35608"/>
    <lineage>
        <taxon>Eukaryota</taxon>
        <taxon>Viridiplantae</taxon>
        <taxon>Streptophyta</taxon>
        <taxon>Embryophyta</taxon>
        <taxon>Tracheophyta</taxon>
        <taxon>Spermatophyta</taxon>
        <taxon>Magnoliopsida</taxon>
        <taxon>eudicotyledons</taxon>
        <taxon>Gunneridae</taxon>
        <taxon>Pentapetalae</taxon>
        <taxon>asterids</taxon>
        <taxon>campanulids</taxon>
        <taxon>Asterales</taxon>
        <taxon>Asteraceae</taxon>
        <taxon>Asteroideae</taxon>
        <taxon>Anthemideae</taxon>
        <taxon>Artemisiinae</taxon>
        <taxon>Artemisia</taxon>
    </lineage>
</organism>
<accession>A0A2U1PMB8</accession>
<dbReference type="PANTHER" id="PTHR36617">
    <property type="entry name" value="PROTEIN, PUTATIVE-RELATED"/>
    <property type="match status" value="1"/>
</dbReference>
<comment type="caution">
    <text evidence="2">The sequence shown here is derived from an EMBL/GenBank/DDBJ whole genome shotgun (WGS) entry which is preliminary data.</text>
</comment>
<dbReference type="OrthoDB" id="1002412at2759"/>
<reference evidence="2 3" key="1">
    <citation type="journal article" date="2018" name="Mol. Plant">
        <title>The genome of Artemisia annua provides insight into the evolution of Asteraceae family and artemisinin biosynthesis.</title>
        <authorList>
            <person name="Shen Q."/>
            <person name="Zhang L."/>
            <person name="Liao Z."/>
            <person name="Wang S."/>
            <person name="Yan T."/>
            <person name="Shi P."/>
            <person name="Liu M."/>
            <person name="Fu X."/>
            <person name="Pan Q."/>
            <person name="Wang Y."/>
            <person name="Lv Z."/>
            <person name="Lu X."/>
            <person name="Zhang F."/>
            <person name="Jiang W."/>
            <person name="Ma Y."/>
            <person name="Chen M."/>
            <person name="Hao X."/>
            <person name="Li L."/>
            <person name="Tang Y."/>
            <person name="Lv G."/>
            <person name="Zhou Y."/>
            <person name="Sun X."/>
            <person name="Brodelius P.E."/>
            <person name="Rose J.K.C."/>
            <person name="Tang K."/>
        </authorList>
    </citation>
    <scope>NUCLEOTIDE SEQUENCE [LARGE SCALE GENOMIC DNA]</scope>
    <source>
        <strain evidence="3">cv. Huhao1</strain>
        <tissue evidence="2">Leaf</tissue>
    </source>
</reference>
<dbReference type="Proteomes" id="UP000245207">
    <property type="component" value="Unassembled WGS sequence"/>
</dbReference>
<name>A0A2U1PMB8_ARTAN</name>
<sequence>MSKNQVRGRGGGCAVASHEEQPRRSGEPNFFIAPSALTNIHEGAVASHKEQPRRSGEPNFFTAPSALTNIHELGNGKSTCFWEDTWCGNTPLKLQFPRIYNLETERNCLIANRVPMLHSDWSMVLRHQCDSWQWSLGVAAGFSVASIKPQQASVYGELR</sequence>
<proteinExistence type="predicted"/>
<keyword evidence="3" id="KW-1185">Reference proteome</keyword>